<evidence type="ECO:0000313" key="1">
    <source>
        <dbReference type="EMBL" id="CCT61105.1"/>
    </source>
</evidence>
<proteinExistence type="predicted"/>
<dbReference type="EMBL" id="FP929064">
    <property type="protein sequence ID" value="CCT61105.1"/>
    <property type="molecule type" value="Genomic_DNA"/>
</dbReference>
<dbReference type="Proteomes" id="UP000002668">
    <property type="component" value="Genome"/>
</dbReference>
<dbReference type="OrthoDB" id="3762945at2759"/>
<keyword evidence="2" id="KW-1185">Reference proteome</keyword>
<organism evidence="1 2">
    <name type="scientific">Leptosphaeria maculans (strain JN3 / isolate v23.1.3 / race Av1-4-5-6-7-8)</name>
    <name type="common">Blackleg fungus</name>
    <name type="synonym">Phoma lingam</name>
    <dbReference type="NCBI Taxonomy" id="985895"/>
    <lineage>
        <taxon>Eukaryota</taxon>
        <taxon>Fungi</taxon>
        <taxon>Dikarya</taxon>
        <taxon>Ascomycota</taxon>
        <taxon>Pezizomycotina</taxon>
        <taxon>Dothideomycetes</taxon>
        <taxon>Pleosporomycetidae</taxon>
        <taxon>Pleosporales</taxon>
        <taxon>Pleosporineae</taxon>
        <taxon>Leptosphaeriaceae</taxon>
        <taxon>Plenodomus</taxon>
        <taxon>Plenodomus lingam/Leptosphaeria maculans species complex</taxon>
    </lineage>
</organism>
<dbReference type="AlphaFoldDB" id="M1ZJF3"/>
<protein>
    <submittedName>
        <fullName evidence="1">Uncharacterized protein</fullName>
    </submittedName>
</protein>
<gene>
    <name evidence="1" type="ORF">Lema_P125090.1</name>
</gene>
<name>M1ZJF3_LEPMJ</name>
<reference evidence="1 2" key="1">
    <citation type="journal article" date="2011" name="Nat. Commun.">
        <title>Effector diversification within compartments of the Leptosphaeria maculans genome affected by Repeat-Induced Point mutations.</title>
        <authorList>
            <person name="Rouxel T."/>
            <person name="Grandaubert J."/>
            <person name="Hane J.K."/>
            <person name="Hoede C."/>
            <person name="van de Wouw A.P."/>
            <person name="Couloux A."/>
            <person name="Dominguez V."/>
            <person name="Anthouard V."/>
            <person name="Bally P."/>
            <person name="Bourras S."/>
            <person name="Cozijnsen A.J."/>
            <person name="Ciuffetti L.M."/>
            <person name="Degrave A."/>
            <person name="Dilmaghani A."/>
            <person name="Duret L."/>
            <person name="Fudal I."/>
            <person name="Goodwin S.B."/>
            <person name="Gout L."/>
            <person name="Glaser N."/>
            <person name="Linglin J."/>
            <person name="Kema G.H.J."/>
            <person name="Lapalu N."/>
            <person name="Lawrence C.B."/>
            <person name="May K."/>
            <person name="Meyer M."/>
            <person name="Ollivier B."/>
            <person name="Poulain J."/>
            <person name="Schoch C.L."/>
            <person name="Simon A."/>
            <person name="Spatafora J.W."/>
            <person name="Stachowiak A."/>
            <person name="Turgeon B.G."/>
            <person name="Tyler B.M."/>
            <person name="Vincent D."/>
            <person name="Weissenbach J."/>
            <person name="Amselem J."/>
            <person name="Quesneville H."/>
            <person name="Oliver R.P."/>
            <person name="Wincker P."/>
            <person name="Balesdent M.-H."/>
            <person name="Howlett B.J."/>
        </authorList>
    </citation>
    <scope>NUCLEOTIDE SEQUENCE [LARGE SCALE GENOMIC DNA]</scope>
    <source>
        <strain evidence="2">JN3 / isolate v23.1.3 / race Av1-4-5-6-7-8</strain>
    </source>
</reference>
<evidence type="ECO:0000313" key="2">
    <source>
        <dbReference type="Proteomes" id="UP000002668"/>
    </source>
</evidence>
<dbReference type="VEuPathDB" id="FungiDB:Lema_P125090.1"/>
<sequence length="169" mass="19514">MALFNCPFDWTPGFDHPCGAPHNHRYHHHFSSTMRGPRWAFGEKPCCDFCNIWATTPYLEQELLQLDQHSPHHVAGISVAYNTIHHHYQHGLDGDGSESFLLSREINKLSKYLNRLHKILYGTNCPISASPLALLSDDLKYMGRDAQVGPRRLRYRTIPKPNHPFRLLM</sequence>
<accession>M1ZJF3</accession>
<dbReference type="InParanoid" id="M1ZJF3"/>